<evidence type="ECO:0000259" key="6">
    <source>
        <dbReference type="PROSITE" id="PS51228"/>
    </source>
</evidence>
<dbReference type="EMBL" id="JBJJXI010000055">
    <property type="protein sequence ID" value="KAL3399633.1"/>
    <property type="molecule type" value="Genomic_DNA"/>
</dbReference>
<evidence type="ECO:0000256" key="3">
    <source>
        <dbReference type="ARBA" id="ARBA00023043"/>
    </source>
</evidence>
<dbReference type="SUPFAM" id="SSF48403">
    <property type="entry name" value="Ankyrin repeat"/>
    <property type="match status" value="1"/>
</dbReference>
<dbReference type="Proteomes" id="UP001627154">
    <property type="component" value="Unassembled WGS sequence"/>
</dbReference>
<dbReference type="Pfam" id="PF12796">
    <property type="entry name" value="Ank_2"/>
    <property type="match status" value="1"/>
</dbReference>
<dbReference type="SMART" id="SM00248">
    <property type="entry name" value="ANK"/>
    <property type="match status" value="2"/>
</dbReference>
<dbReference type="Pfam" id="PF00887">
    <property type="entry name" value="ACBP"/>
    <property type="match status" value="1"/>
</dbReference>
<reference evidence="7 8" key="1">
    <citation type="journal article" date="2024" name="bioRxiv">
        <title>A reference genome for Trichogramma kaykai: A tiny desert-dwelling parasitoid wasp with competing sex-ratio distorters.</title>
        <authorList>
            <person name="Culotta J."/>
            <person name="Lindsey A.R."/>
        </authorList>
    </citation>
    <scope>NUCLEOTIDE SEQUENCE [LARGE SCALE GENOMIC DNA]</scope>
    <source>
        <strain evidence="7 8">KSX58</strain>
    </source>
</reference>
<keyword evidence="3 5" id="KW-0040">ANK repeat</keyword>
<evidence type="ECO:0000256" key="1">
    <source>
        <dbReference type="ARBA" id="ARBA00018419"/>
    </source>
</evidence>
<dbReference type="AlphaFoldDB" id="A0ABD2X3V5"/>
<dbReference type="PANTHER" id="PTHR24119:SF0">
    <property type="entry name" value="ACYL-COA-BINDING DOMAIN-CONTAINING PROTEIN 6"/>
    <property type="match status" value="1"/>
</dbReference>
<dbReference type="InterPro" id="IPR035984">
    <property type="entry name" value="Acyl-CoA-binding_sf"/>
</dbReference>
<comment type="caution">
    <text evidence="7">The sequence shown here is derived from an EMBL/GenBank/DDBJ whole genome shotgun (WGS) entry which is preliminary data.</text>
</comment>
<organism evidence="7 8">
    <name type="scientific">Trichogramma kaykai</name>
    <dbReference type="NCBI Taxonomy" id="54128"/>
    <lineage>
        <taxon>Eukaryota</taxon>
        <taxon>Metazoa</taxon>
        <taxon>Ecdysozoa</taxon>
        <taxon>Arthropoda</taxon>
        <taxon>Hexapoda</taxon>
        <taxon>Insecta</taxon>
        <taxon>Pterygota</taxon>
        <taxon>Neoptera</taxon>
        <taxon>Endopterygota</taxon>
        <taxon>Hymenoptera</taxon>
        <taxon>Apocrita</taxon>
        <taxon>Proctotrupomorpha</taxon>
        <taxon>Chalcidoidea</taxon>
        <taxon>Trichogrammatidae</taxon>
        <taxon>Trichogramma</taxon>
    </lineage>
</organism>
<dbReference type="InterPro" id="IPR014352">
    <property type="entry name" value="FERM/acyl-CoA-bd_prot_sf"/>
</dbReference>
<dbReference type="PANTHER" id="PTHR24119">
    <property type="entry name" value="ACYL-COA-BINDING DOMAIN-CONTAINING PROTEIN 6"/>
    <property type="match status" value="1"/>
</dbReference>
<proteinExistence type="predicted"/>
<dbReference type="SUPFAM" id="SSF47027">
    <property type="entry name" value="Acyl-CoA binding protein"/>
    <property type="match status" value="1"/>
</dbReference>
<keyword evidence="2" id="KW-0677">Repeat</keyword>
<protein>
    <recommendedName>
        <fullName evidence="1">Acyl-CoA-binding domain-containing protein 6</fullName>
    </recommendedName>
</protein>
<dbReference type="Gene3D" id="1.20.80.10">
    <property type="match status" value="1"/>
</dbReference>
<feature type="repeat" description="ANK" evidence="5">
    <location>
        <begin position="155"/>
        <end position="187"/>
    </location>
</feature>
<evidence type="ECO:0000256" key="2">
    <source>
        <dbReference type="ARBA" id="ARBA00022737"/>
    </source>
</evidence>
<evidence type="ECO:0000313" key="8">
    <source>
        <dbReference type="Proteomes" id="UP001627154"/>
    </source>
</evidence>
<gene>
    <name evidence="7" type="ORF">TKK_006896</name>
</gene>
<evidence type="ECO:0000313" key="7">
    <source>
        <dbReference type="EMBL" id="KAL3399633.1"/>
    </source>
</evidence>
<dbReference type="PROSITE" id="PS50088">
    <property type="entry name" value="ANK_REPEAT"/>
    <property type="match status" value="2"/>
</dbReference>
<dbReference type="GO" id="GO:0008289">
    <property type="term" value="F:lipid binding"/>
    <property type="evidence" value="ECO:0007669"/>
    <property type="project" value="UniProtKB-KW"/>
</dbReference>
<feature type="repeat" description="ANK" evidence="5">
    <location>
        <begin position="188"/>
        <end position="220"/>
    </location>
</feature>
<evidence type="ECO:0000256" key="4">
    <source>
        <dbReference type="ARBA" id="ARBA00023121"/>
    </source>
</evidence>
<accession>A0ABD2X3V5</accession>
<evidence type="ECO:0000256" key="5">
    <source>
        <dbReference type="PROSITE-ProRule" id="PRU00023"/>
    </source>
</evidence>
<dbReference type="InterPro" id="IPR002110">
    <property type="entry name" value="Ankyrin_rpt"/>
</dbReference>
<dbReference type="InterPro" id="IPR000582">
    <property type="entry name" value="Acyl-CoA-binding_protein"/>
</dbReference>
<sequence length="236" mass="26355">MAESLEFETSDLEETFNRAASHLQSLASQLDSGQLLGFYGLYKQATCGPCDSPAPSWYQIQAKHKWEAWKSLGEMNKEVAMASYVRAVGKLDPDWEKDARSVSNTWVVVSRLPNTDAELKDIDKNLFDWVKDSNVEKVEKELSINKNQINMKDENGMLPIHWAADRGDTNILKCLIKAGSDVNSIDEEGQTPLHYAASCGHKDIVKYLLSCNAQLIKDNDGLSPKDVADDAILDLF</sequence>
<dbReference type="PRINTS" id="PR00689">
    <property type="entry name" value="ACOABINDINGP"/>
</dbReference>
<keyword evidence="4" id="KW-0446">Lipid-binding</keyword>
<dbReference type="InterPro" id="IPR036770">
    <property type="entry name" value="Ankyrin_rpt-contain_sf"/>
</dbReference>
<feature type="domain" description="ACB" evidence="6">
    <location>
        <begin position="12"/>
        <end position="97"/>
    </location>
</feature>
<dbReference type="PROSITE" id="PS51228">
    <property type="entry name" value="ACB_2"/>
    <property type="match status" value="1"/>
</dbReference>
<name>A0ABD2X3V5_9HYME</name>
<dbReference type="PROSITE" id="PS50297">
    <property type="entry name" value="ANK_REP_REGION"/>
    <property type="match status" value="2"/>
</dbReference>
<keyword evidence="8" id="KW-1185">Reference proteome</keyword>
<dbReference type="Gene3D" id="1.25.40.20">
    <property type="entry name" value="Ankyrin repeat-containing domain"/>
    <property type="match status" value="1"/>
</dbReference>